<evidence type="ECO:0000313" key="3">
    <source>
        <dbReference type="Proteomes" id="UP001432222"/>
    </source>
</evidence>
<accession>A0ABZ1TTW3</accession>
<protein>
    <recommendedName>
        <fullName evidence="4">Lipoprotein</fullName>
    </recommendedName>
</protein>
<gene>
    <name evidence="2" type="ORF">OHA16_04935</name>
</gene>
<feature type="region of interest" description="Disordered" evidence="1">
    <location>
        <begin position="19"/>
        <end position="53"/>
    </location>
</feature>
<name>A0ABZ1TTW3_9ACTN</name>
<evidence type="ECO:0008006" key="4">
    <source>
        <dbReference type="Google" id="ProtNLM"/>
    </source>
</evidence>
<evidence type="ECO:0000313" key="2">
    <source>
        <dbReference type="EMBL" id="WUQ82375.1"/>
    </source>
</evidence>
<dbReference type="EMBL" id="CP108110">
    <property type="protein sequence ID" value="WUQ82375.1"/>
    <property type="molecule type" value="Genomic_DNA"/>
</dbReference>
<proteinExistence type="predicted"/>
<feature type="compositionally biased region" description="Low complexity" evidence="1">
    <location>
        <begin position="38"/>
        <end position="49"/>
    </location>
</feature>
<sequence>MVVGGAVLLALVGCSATGGRGSVSDGSGPELPAPPPTSAALPSTAASAERGLEDWPTEPTAAAAVPEVTSQVIGPGYTGGAYVSRLAATWGITPKERERIDFPGRPPVWHSSGVVRHGDTVMWIAALWSFDGELIYLTCQVTATAAKQAAFLRDCAGLDHPGARPAAAKAWLDGMKPRVDTAFAAAGGIQIYSPLLRSGPVASVLSKLSDPSLGGDAYELRSFGTGPS</sequence>
<keyword evidence="3" id="KW-1185">Reference proteome</keyword>
<dbReference type="RefSeq" id="WP_328953442.1">
    <property type="nucleotide sequence ID" value="NZ_CP108110.1"/>
</dbReference>
<evidence type="ECO:0000256" key="1">
    <source>
        <dbReference type="SAM" id="MobiDB-lite"/>
    </source>
</evidence>
<dbReference type="Proteomes" id="UP001432222">
    <property type="component" value="Chromosome"/>
</dbReference>
<organism evidence="2 3">
    <name type="scientific">Kitasatospora purpeofusca</name>
    <dbReference type="NCBI Taxonomy" id="67352"/>
    <lineage>
        <taxon>Bacteria</taxon>
        <taxon>Bacillati</taxon>
        <taxon>Actinomycetota</taxon>
        <taxon>Actinomycetes</taxon>
        <taxon>Kitasatosporales</taxon>
        <taxon>Streptomycetaceae</taxon>
        <taxon>Kitasatospora</taxon>
    </lineage>
</organism>
<reference evidence="2" key="1">
    <citation type="submission" date="2022-10" db="EMBL/GenBank/DDBJ databases">
        <title>The complete genomes of actinobacterial strains from the NBC collection.</title>
        <authorList>
            <person name="Joergensen T.S."/>
            <person name="Alvarez Arevalo M."/>
            <person name="Sterndorff E.B."/>
            <person name="Faurdal D."/>
            <person name="Vuksanovic O."/>
            <person name="Mourched A.-S."/>
            <person name="Charusanti P."/>
            <person name="Shaw S."/>
            <person name="Blin K."/>
            <person name="Weber T."/>
        </authorList>
    </citation>
    <scope>NUCLEOTIDE SEQUENCE</scope>
    <source>
        <strain evidence="2">NBC_00222</strain>
    </source>
</reference>